<dbReference type="AlphaFoldDB" id="A0A7C4TG07"/>
<proteinExistence type="predicted"/>
<organism evidence="1">
    <name type="scientific">candidate division WOR-3 bacterium</name>
    <dbReference type="NCBI Taxonomy" id="2052148"/>
    <lineage>
        <taxon>Bacteria</taxon>
        <taxon>Bacteria division WOR-3</taxon>
    </lineage>
</organism>
<gene>
    <name evidence="1" type="ORF">ENV60_02180</name>
</gene>
<comment type="caution">
    <text evidence="1">The sequence shown here is derived from an EMBL/GenBank/DDBJ whole genome shotgun (WGS) entry which is preliminary data.</text>
</comment>
<sequence>MKYKVNLTCSEWEIMAEDFDFDKFYEGCYDDNQRLDLDREAWFGNRPLYLHAVGTFSRDEIIKKAEGIVTSEPIFSIFDKENLTFAEMLQEIWNRRKEIVKITPGDENPYE</sequence>
<evidence type="ECO:0000313" key="1">
    <source>
        <dbReference type="EMBL" id="HGV97085.1"/>
    </source>
</evidence>
<reference evidence="1" key="1">
    <citation type="journal article" date="2020" name="mSystems">
        <title>Genome- and Community-Level Interaction Insights into Carbon Utilization and Element Cycling Functions of Hydrothermarchaeota in Hydrothermal Sediment.</title>
        <authorList>
            <person name="Zhou Z."/>
            <person name="Liu Y."/>
            <person name="Xu W."/>
            <person name="Pan J."/>
            <person name="Luo Z.H."/>
            <person name="Li M."/>
        </authorList>
    </citation>
    <scope>NUCLEOTIDE SEQUENCE [LARGE SCALE GENOMIC DNA]</scope>
    <source>
        <strain evidence="1">SpSt-774</strain>
    </source>
</reference>
<name>A0A7C4TG07_UNCW3</name>
<accession>A0A7C4TG07</accession>
<protein>
    <submittedName>
        <fullName evidence="1">Uncharacterized protein</fullName>
    </submittedName>
</protein>
<dbReference type="EMBL" id="DTGZ01000041">
    <property type="protein sequence ID" value="HGV97085.1"/>
    <property type="molecule type" value="Genomic_DNA"/>
</dbReference>